<dbReference type="GO" id="GO:0006526">
    <property type="term" value="P:L-arginine biosynthetic process"/>
    <property type="evidence" value="ECO:0007669"/>
    <property type="project" value="UniProtKB-UniRule"/>
</dbReference>
<reference evidence="9 10" key="1">
    <citation type="journal article" date="2010" name="J. Bacteriol.">
        <title>Complete genome sequence of "Candidatus Puniceispirillum marinum" IMCC1322, a representative of the SAR116 clade in the Alphaproteobacteria.</title>
        <authorList>
            <person name="Oh H.M."/>
            <person name="Kwon K.K."/>
            <person name="Kang I."/>
            <person name="Kang S.G."/>
            <person name="Lee J.H."/>
            <person name="Kim S.J."/>
            <person name="Cho J.C."/>
        </authorList>
    </citation>
    <scope>NUCLEOTIDE SEQUENCE [LARGE SCALE GENOMIC DNA]</scope>
    <source>
        <strain evidence="9 10">IMCC1322</strain>
    </source>
</reference>
<keyword evidence="3 6" id="KW-0028">Amino-acid biosynthesis</keyword>
<dbReference type="InterPro" id="IPR058924">
    <property type="entry name" value="AGPR_dimerisation_dom"/>
</dbReference>
<organism evidence="9 10">
    <name type="scientific">Puniceispirillum marinum (strain IMCC1322)</name>
    <dbReference type="NCBI Taxonomy" id="488538"/>
    <lineage>
        <taxon>Bacteria</taxon>
        <taxon>Pseudomonadati</taxon>
        <taxon>Pseudomonadota</taxon>
        <taxon>Alphaproteobacteria</taxon>
        <taxon>Candidatus Puniceispirillales</taxon>
        <taxon>Candidatus Puniceispirillaceae</taxon>
        <taxon>Candidatus Puniceispirillum</taxon>
    </lineage>
</organism>
<evidence type="ECO:0000256" key="4">
    <source>
        <dbReference type="ARBA" id="ARBA00022857"/>
    </source>
</evidence>
<evidence type="ECO:0000313" key="10">
    <source>
        <dbReference type="Proteomes" id="UP000007460"/>
    </source>
</evidence>
<dbReference type="InterPro" id="IPR023013">
    <property type="entry name" value="AGPR_AS"/>
</dbReference>
<comment type="pathway">
    <text evidence="6">Amino-acid biosynthesis; L-arginine biosynthesis; N(2)-acetyl-L-ornithine from L-glutamate: step 3/4.</text>
</comment>
<name>D5BSX3_PUNMI</name>
<accession>D5BSX3</accession>
<dbReference type="OrthoDB" id="9801289at2"/>
<dbReference type="InterPro" id="IPR050085">
    <property type="entry name" value="AGPR"/>
</dbReference>
<dbReference type="SUPFAM" id="SSF51735">
    <property type="entry name" value="NAD(P)-binding Rossmann-fold domains"/>
    <property type="match status" value="1"/>
</dbReference>
<dbReference type="InterPro" id="IPR010136">
    <property type="entry name" value="AGPR_type-2"/>
</dbReference>
<dbReference type="GO" id="GO:0051287">
    <property type="term" value="F:NAD binding"/>
    <property type="evidence" value="ECO:0007669"/>
    <property type="project" value="InterPro"/>
</dbReference>
<evidence type="ECO:0000256" key="1">
    <source>
        <dbReference type="ARBA" id="ARBA00022490"/>
    </source>
</evidence>
<evidence type="ECO:0000256" key="2">
    <source>
        <dbReference type="ARBA" id="ARBA00022571"/>
    </source>
</evidence>
<dbReference type="SUPFAM" id="SSF55347">
    <property type="entry name" value="Glyceraldehyde-3-phosphate dehydrogenase-like, C-terminal domain"/>
    <property type="match status" value="1"/>
</dbReference>
<dbReference type="PROSITE" id="PS01224">
    <property type="entry name" value="ARGC"/>
    <property type="match status" value="1"/>
</dbReference>
<dbReference type="PANTHER" id="PTHR32338:SF10">
    <property type="entry name" value="N-ACETYL-GAMMA-GLUTAMYL-PHOSPHATE REDUCTASE, CHLOROPLASTIC-RELATED"/>
    <property type="match status" value="1"/>
</dbReference>
<dbReference type="EC" id="1.2.1.38" evidence="6"/>
<keyword evidence="5 6" id="KW-0560">Oxidoreductase</keyword>
<dbReference type="CDD" id="cd23935">
    <property type="entry name" value="AGPR_2_C"/>
    <property type="match status" value="1"/>
</dbReference>
<dbReference type="GO" id="GO:0005737">
    <property type="term" value="C:cytoplasm"/>
    <property type="evidence" value="ECO:0007669"/>
    <property type="project" value="UniProtKB-SubCell"/>
</dbReference>
<dbReference type="InterPro" id="IPR036291">
    <property type="entry name" value="NAD(P)-bd_dom_sf"/>
</dbReference>
<evidence type="ECO:0000259" key="8">
    <source>
        <dbReference type="SMART" id="SM00859"/>
    </source>
</evidence>
<keyword evidence="1 6" id="KW-0963">Cytoplasm</keyword>
<comment type="catalytic activity">
    <reaction evidence="6">
        <text>N-acetyl-L-glutamate 5-semialdehyde + phosphate + NADP(+) = N-acetyl-L-glutamyl 5-phosphate + NADPH + H(+)</text>
        <dbReference type="Rhea" id="RHEA:21588"/>
        <dbReference type="ChEBI" id="CHEBI:15378"/>
        <dbReference type="ChEBI" id="CHEBI:29123"/>
        <dbReference type="ChEBI" id="CHEBI:43474"/>
        <dbReference type="ChEBI" id="CHEBI:57783"/>
        <dbReference type="ChEBI" id="CHEBI:57936"/>
        <dbReference type="ChEBI" id="CHEBI:58349"/>
        <dbReference type="EC" id="1.2.1.38"/>
    </reaction>
</comment>
<dbReference type="UniPathway" id="UPA00068">
    <property type="reaction ID" value="UER00108"/>
</dbReference>
<dbReference type="Pfam" id="PF22698">
    <property type="entry name" value="Semialdhyde_dhC_1"/>
    <property type="match status" value="1"/>
</dbReference>
<dbReference type="KEGG" id="apb:SAR116_1127"/>
<dbReference type="InterPro" id="IPR000534">
    <property type="entry name" value="Semialdehyde_DH_NAD-bd"/>
</dbReference>
<dbReference type="HOGENOM" id="CLU_077118_0_0_5"/>
<proteinExistence type="inferred from homology"/>
<evidence type="ECO:0000256" key="3">
    <source>
        <dbReference type="ARBA" id="ARBA00022605"/>
    </source>
</evidence>
<gene>
    <name evidence="6" type="primary">argC</name>
    <name evidence="9" type="ordered locus">SAR116_1127</name>
</gene>
<dbReference type="Gene3D" id="3.30.360.10">
    <property type="entry name" value="Dihydrodipicolinate Reductase, domain 2"/>
    <property type="match status" value="1"/>
</dbReference>
<comment type="similarity">
    <text evidence="6">Belongs to the NAGSA dehydrogenase family. Type 2 subfamily.</text>
</comment>
<keyword evidence="2 6" id="KW-0055">Arginine biosynthesis</keyword>
<dbReference type="RefSeq" id="WP_013045999.1">
    <property type="nucleotide sequence ID" value="NC_014010.1"/>
</dbReference>
<dbReference type="GO" id="GO:0003942">
    <property type="term" value="F:N-acetyl-gamma-glutamyl-phosphate reductase activity"/>
    <property type="evidence" value="ECO:0007669"/>
    <property type="project" value="UniProtKB-UniRule"/>
</dbReference>
<evidence type="ECO:0000256" key="6">
    <source>
        <dbReference type="HAMAP-Rule" id="MF_01110"/>
    </source>
</evidence>
<evidence type="ECO:0000256" key="7">
    <source>
        <dbReference type="PROSITE-ProRule" id="PRU10010"/>
    </source>
</evidence>
<keyword evidence="10" id="KW-1185">Reference proteome</keyword>
<dbReference type="HAMAP" id="MF_01110">
    <property type="entry name" value="ArgC_type2"/>
    <property type="match status" value="1"/>
</dbReference>
<keyword evidence="4 6" id="KW-0521">NADP</keyword>
<dbReference type="STRING" id="488538.SAR116_1127"/>
<dbReference type="AlphaFoldDB" id="D5BSX3"/>
<feature type="active site" evidence="6 7">
    <location>
        <position position="121"/>
    </location>
</feature>
<dbReference type="NCBIfam" id="TIGR01851">
    <property type="entry name" value="argC_other"/>
    <property type="match status" value="1"/>
</dbReference>
<sequence>MSYNVFIDGEAGTTGLKVASRLALHPHVQILHLDDAVRKDMSARLDMIAKADVTILCLPDVAAIEVATAANGMDANAIDICLIDASTAHRTDPEWAYGFAEMDAAQRRLLASSKRISNPGCYPTGAIALLRPLIKSGIIPADADITVPAVSGYSGGGNAMIALHDAGDLAPHLAYATDLKHKHVPEMQLYSGLDKAPLFMPSVGNFYAGMLVHVPLHASQLAVPVSASAIYDLLRDWYADSALIAMGAAGANDLAGQTTMAADALAGRNDMELFVFANKDESQFWLTARLDNLGKGASGAAVQNMNIALGIAEDTALV</sequence>
<dbReference type="Proteomes" id="UP000007460">
    <property type="component" value="Chromosome"/>
</dbReference>
<dbReference type="eggNOG" id="COG0002">
    <property type="taxonomic scope" value="Bacteria"/>
</dbReference>
<dbReference type="EMBL" id="CP001751">
    <property type="protein sequence ID" value="ADE39370.1"/>
    <property type="molecule type" value="Genomic_DNA"/>
</dbReference>
<comment type="subcellular location">
    <subcellularLocation>
        <location evidence="6">Cytoplasm</location>
    </subcellularLocation>
</comment>
<dbReference type="PANTHER" id="PTHR32338">
    <property type="entry name" value="N-ACETYL-GAMMA-GLUTAMYL-PHOSPHATE REDUCTASE, CHLOROPLASTIC-RELATED-RELATED"/>
    <property type="match status" value="1"/>
</dbReference>
<protein>
    <recommendedName>
        <fullName evidence="6">N-acetyl-gamma-glutamyl-phosphate reductase</fullName>
        <shortName evidence="6">AGPR</shortName>
        <ecNumber evidence="6">1.2.1.38</ecNumber>
    </recommendedName>
    <alternativeName>
        <fullName evidence="6">N-acetyl-glutamate semialdehyde dehydrogenase</fullName>
        <shortName evidence="6">NAGSA dehydrogenase</shortName>
    </alternativeName>
</protein>
<dbReference type="Gene3D" id="3.40.50.720">
    <property type="entry name" value="NAD(P)-binding Rossmann-like Domain"/>
    <property type="match status" value="1"/>
</dbReference>
<feature type="domain" description="Semialdehyde dehydrogenase NAD-binding" evidence="8">
    <location>
        <begin position="4"/>
        <end position="110"/>
    </location>
</feature>
<evidence type="ECO:0000256" key="5">
    <source>
        <dbReference type="ARBA" id="ARBA00023002"/>
    </source>
</evidence>
<comment type="function">
    <text evidence="6">Catalyzes the NADPH-dependent reduction of N-acetyl-5-glutamyl phosphate to yield N-acetyl-L-glutamate 5-semialdehyde.</text>
</comment>
<evidence type="ECO:0000313" key="9">
    <source>
        <dbReference type="EMBL" id="ADE39370.1"/>
    </source>
</evidence>
<dbReference type="SMART" id="SM00859">
    <property type="entry name" value="Semialdhyde_dh"/>
    <property type="match status" value="1"/>
</dbReference>